<accession>A0A516X3I4</accession>
<evidence type="ECO:0000256" key="1">
    <source>
        <dbReference type="SAM" id="MobiDB-lite"/>
    </source>
</evidence>
<dbReference type="Proteomes" id="UP000317344">
    <property type="component" value="Chromosome"/>
</dbReference>
<dbReference type="Gene3D" id="3.10.129.10">
    <property type="entry name" value="Hotdog Thioesterase"/>
    <property type="match status" value="1"/>
</dbReference>
<dbReference type="AlphaFoldDB" id="A0A516X3I4"/>
<dbReference type="KEGG" id="toy:FO059_10230"/>
<evidence type="ECO:0000313" key="3">
    <source>
        <dbReference type="Proteomes" id="UP000317344"/>
    </source>
</evidence>
<organism evidence="2 3">
    <name type="scientific">Tomitella fengzijianii</name>
    <dbReference type="NCBI Taxonomy" id="2597660"/>
    <lineage>
        <taxon>Bacteria</taxon>
        <taxon>Bacillati</taxon>
        <taxon>Actinomycetota</taxon>
        <taxon>Actinomycetes</taxon>
        <taxon>Mycobacteriales</taxon>
        <taxon>Tomitella</taxon>
    </lineage>
</organism>
<sequence length="170" mass="18580">MTRSSASSGGEPGDSAVDVIEQAAREGRPTVTIRRQLQWPDTDASGHQHFSIVRQWAEEAEGEFLESIGRPELLKRLPRVRYEADFRQRMWLRETLEVRFAVVAVGTTSVTYRFAMTGARGTAADGTMIAVHTDGSEGGPVPWPDDLRAAFSGPHRADRGRTGVPGTSEG</sequence>
<protein>
    <submittedName>
        <fullName evidence="2">Acyl-CoA thioesterase</fullName>
    </submittedName>
</protein>
<dbReference type="RefSeq" id="WP_143908510.1">
    <property type="nucleotide sequence ID" value="NZ_CP041765.1"/>
</dbReference>
<keyword evidence="3" id="KW-1185">Reference proteome</keyword>
<evidence type="ECO:0000313" key="2">
    <source>
        <dbReference type="EMBL" id="QDQ97630.1"/>
    </source>
</evidence>
<dbReference type="SUPFAM" id="SSF54637">
    <property type="entry name" value="Thioesterase/thiol ester dehydrase-isomerase"/>
    <property type="match status" value="1"/>
</dbReference>
<dbReference type="Pfam" id="PF13279">
    <property type="entry name" value="4HBT_2"/>
    <property type="match status" value="1"/>
</dbReference>
<name>A0A516X3I4_9ACTN</name>
<gene>
    <name evidence="2" type="ORF">FO059_10230</name>
</gene>
<dbReference type="EMBL" id="CP041765">
    <property type="protein sequence ID" value="QDQ97630.1"/>
    <property type="molecule type" value="Genomic_DNA"/>
</dbReference>
<dbReference type="CDD" id="cd00586">
    <property type="entry name" value="4HBT"/>
    <property type="match status" value="1"/>
</dbReference>
<dbReference type="InterPro" id="IPR029069">
    <property type="entry name" value="HotDog_dom_sf"/>
</dbReference>
<proteinExistence type="predicted"/>
<feature type="region of interest" description="Disordered" evidence="1">
    <location>
        <begin position="150"/>
        <end position="170"/>
    </location>
</feature>
<reference evidence="2 3" key="1">
    <citation type="submission" date="2019-07" db="EMBL/GenBank/DDBJ databases">
        <title>Tomitella cavernea sp. nov., an actinomycete isolated from soil.</title>
        <authorList>
            <person name="Cheng J."/>
        </authorList>
    </citation>
    <scope>NUCLEOTIDE SEQUENCE [LARGE SCALE GENOMIC DNA]</scope>
    <source>
        <strain evidence="2 3">HY188</strain>
    </source>
</reference>
<dbReference type="OrthoDB" id="3467114at2"/>
<reference evidence="2 3" key="2">
    <citation type="submission" date="2019-07" db="EMBL/GenBank/DDBJ databases">
        <authorList>
            <person name="Huang Y."/>
        </authorList>
    </citation>
    <scope>NUCLEOTIDE SEQUENCE [LARGE SCALE GENOMIC DNA]</scope>
    <source>
        <strain evidence="2 3">HY188</strain>
    </source>
</reference>